<evidence type="ECO:0000313" key="6">
    <source>
        <dbReference type="EMBL" id="MET3868099.1"/>
    </source>
</evidence>
<dbReference type="Pfam" id="PF00381">
    <property type="entry name" value="PTS-HPr"/>
    <property type="match status" value="1"/>
</dbReference>
<dbReference type="InterPro" id="IPR000032">
    <property type="entry name" value="HPr-like"/>
</dbReference>
<evidence type="ECO:0000256" key="3">
    <source>
        <dbReference type="ARBA" id="ARBA00022490"/>
    </source>
</evidence>
<sequence length="105" mass="11107">MDELFETDDDPPVPEGGLLRKLPIINRRGLHARASAKFVQTVERYDAAVTVTRAGETVGGRSIMGLLTLGAAMGTHVAVTAVGPDAESCLDAIEALLANRFGEDE</sequence>
<accession>A0ABV2NNP1</accession>
<organism evidence="6 7">
    <name type="scientific">Methylobacterium radiotolerans</name>
    <dbReference type="NCBI Taxonomy" id="31998"/>
    <lineage>
        <taxon>Bacteria</taxon>
        <taxon>Pseudomonadati</taxon>
        <taxon>Pseudomonadota</taxon>
        <taxon>Alphaproteobacteria</taxon>
        <taxon>Hyphomicrobiales</taxon>
        <taxon>Methylobacteriaceae</taxon>
        <taxon>Methylobacterium</taxon>
    </lineage>
</organism>
<comment type="caution">
    <text evidence="6">The sequence shown here is derived from an EMBL/GenBank/DDBJ whole genome shotgun (WGS) entry which is preliminary data.</text>
</comment>
<comment type="similarity">
    <text evidence="2">Belongs to the HPr family.</text>
</comment>
<evidence type="ECO:0000256" key="2">
    <source>
        <dbReference type="ARBA" id="ARBA00010736"/>
    </source>
</evidence>
<dbReference type="InterPro" id="IPR050399">
    <property type="entry name" value="HPr"/>
</dbReference>
<dbReference type="GeneID" id="6138420"/>
<gene>
    <name evidence="6" type="ORF">ABIC20_005408</name>
</gene>
<dbReference type="PANTHER" id="PTHR33705">
    <property type="entry name" value="PHOSPHOCARRIER PROTEIN HPR"/>
    <property type="match status" value="1"/>
</dbReference>
<keyword evidence="3" id="KW-0963">Cytoplasm</keyword>
<dbReference type="PANTHER" id="PTHR33705:SF2">
    <property type="entry name" value="PHOSPHOCARRIER PROTEIN NPR"/>
    <property type="match status" value="1"/>
</dbReference>
<keyword evidence="7" id="KW-1185">Reference proteome</keyword>
<evidence type="ECO:0000256" key="4">
    <source>
        <dbReference type="ARBA" id="ARBA00022683"/>
    </source>
</evidence>
<dbReference type="SUPFAM" id="SSF55594">
    <property type="entry name" value="HPr-like"/>
    <property type="match status" value="1"/>
</dbReference>
<protein>
    <submittedName>
        <fullName evidence="6">Phosphocarrier protein</fullName>
    </submittedName>
</protein>
<dbReference type="InterPro" id="IPR035895">
    <property type="entry name" value="HPr-like_sf"/>
</dbReference>
<evidence type="ECO:0000256" key="1">
    <source>
        <dbReference type="ARBA" id="ARBA00004496"/>
    </source>
</evidence>
<dbReference type="EMBL" id="JBEPNW010000002">
    <property type="protein sequence ID" value="MET3868099.1"/>
    <property type="molecule type" value="Genomic_DNA"/>
</dbReference>
<dbReference type="PRINTS" id="PR00107">
    <property type="entry name" value="PHOSPHOCPHPR"/>
</dbReference>
<evidence type="ECO:0000313" key="7">
    <source>
        <dbReference type="Proteomes" id="UP001549119"/>
    </source>
</evidence>
<evidence type="ECO:0000259" key="5">
    <source>
        <dbReference type="PROSITE" id="PS51350"/>
    </source>
</evidence>
<feature type="domain" description="HPr" evidence="5">
    <location>
        <begin position="17"/>
        <end position="104"/>
    </location>
</feature>
<dbReference type="InterPro" id="IPR001020">
    <property type="entry name" value="PTS_HPr_His_P_site"/>
</dbReference>
<dbReference type="NCBIfam" id="TIGR01003">
    <property type="entry name" value="PTS_HPr_family"/>
    <property type="match status" value="1"/>
</dbReference>
<comment type="subcellular location">
    <subcellularLocation>
        <location evidence="1">Cytoplasm</location>
    </subcellularLocation>
</comment>
<dbReference type="PROSITE" id="PS00369">
    <property type="entry name" value="PTS_HPR_HIS"/>
    <property type="match status" value="1"/>
</dbReference>
<dbReference type="Proteomes" id="UP001549119">
    <property type="component" value="Unassembled WGS sequence"/>
</dbReference>
<reference evidence="6 7" key="1">
    <citation type="submission" date="2024-06" db="EMBL/GenBank/DDBJ databases">
        <title>Genomics of switchgrass bacterial isolates.</title>
        <authorList>
            <person name="Shade A."/>
        </authorList>
    </citation>
    <scope>NUCLEOTIDE SEQUENCE [LARGE SCALE GENOMIC DNA]</scope>
    <source>
        <strain evidence="6 7">PvP084</strain>
    </source>
</reference>
<dbReference type="Gene3D" id="3.30.1340.10">
    <property type="entry name" value="HPr-like"/>
    <property type="match status" value="1"/>
</dbReference>
<keyword evidence="4" id="KW-0598">Phosphotransferase system</keyword>
<dbReference type="CDD" id="cd00367">
    <property type="entry name" value="PTS-HPr_like"/>
    <property type="match status" value="1"/>
</dbReference>
<dbReference type="PROSITE" id="PS51350">
    <property type="entry name" value="PTS_HPR_DOM"/>
    <property type="match status" value="1"/>
</dbReference>
<name>A0ABV2NNP1_9HYPH</name>
<proteinExistence type="inferred from homology"/>
<dbReference type="RefSeq" id="WP_012319355.1">
    <property type="nucleotide sequence ID" value="NZ_BJXP01000033.1"/>
</dbReference>